<evidence type="ECO:0000313" key="1">
    <source>
        <dbReference type="EMBL" id="RRD58351.1"/>
    </source>
</evidence>
<evidence type="ECO:0000313" key="2">
    <source>
        <dbReference type="Proteomes" id="UP000278609"/>
    </source>
</evidence>
<accession>A0A3P1XIN0</accession>
<reference evidence="1 2" key="1">
    <citation type="submission" date="2018-11" db="EMBL/GenBank/DDBJ databases">
        <title>Genomes From Bacteria Associated with the Canine Oral Cavity: a Test Case for Automated Genome-Based Taxonomic Assignment.</title>
        <authorList>
            <person name="Coil D.A."/>
            <person name="Jospin G."/>
            <person name="Darling A.E."/>
            <person name="Wallis C."/>
            <person name="Davis I.J."/>
            <person name="Harris S."/>
            <person name="Eisen J.A."/>
            <person name="Holcombe L.J."/>
            <person name="O'Flynn C."/>
        </authorList>
    </citation>
    <scope>NUCLEOTIDE SEQUENCE [LARGE SCALE GENOMIC DNA]</scope>
    <source>
        <strain evidence="1 2">OH2617_COT-023</strain>
    </source>
</reference>
<dbReference type="Proteomes" id="UP000278609">
    <property type="component" value="Unassembled WGS sequence"/>
</dbReference>
<name>A0A3P1XIN0_TANFO</name>
<gene>
    <name evidence="1" type="ORF">EII40_12065</name>
</gene>
<comment type="caution">
    <text evidence="1">The sequence shown here is derived from an EMBL/GenBank/DDBJ whole genome shotgun (WGS) entry which is preliminary data.</text>
</comment>
<dbReference type="AlphaFoldDB" id="A0A3P1XIN0"/>
<dbReference type="EMBL" id="RQYS01000064">
    <property type="protein sequence ID" value="RRD58351.1"/>
    <property type="molecule type" value="Genomic_DNA"/>
</dbReference>
<protein>
    <submittedName>
        <fullName evidence="1">Uncharacterized protein</fullName>
    </submittedName>
</protein>
<organism evidence="1 2">
    <name type="scientific">Tannerella forsythia</name>
    <name type="common">Bacteroides forsythus</name>
    <dbReference type="NCBI Taxonomy" id="28112"/>
    <lineage>
        <taxon>Bacteria</taxon>
        <taxon>Pseudomonadati</taxon>
        <taxon>Bacteroidota</taxon>
        <taxon>Bacteroidia</taxon>
        <taxon>Bacteroidales</taxon>
        <taxon>Tannerellaceae</taxon>
        <taxon>Tannerella</taxon>
    </lineage>
</organism>
<proteinExistence type="predicted"/>
<dbReference type="RefSeq" id="WP_124752478.1">
    <property type="nucleotide sequence ID" value="NZ_RQYS01000064.1"/>
</dbReference>
<sequence>MKSELEKYIKSGENDLIREHLQNMFWDASKGHYIRKEDVPFAELECLIESDNDKIRKWAYYVTCFYSNKKILTTLEENILQEKDELIRSWMFATAYKSNRELYHNLKNKKDIGLSSITIALIENLFQRSNNTSDINDTFIDKILKNDSMLDKFWLTFFYKYRPDIAQTNKNIVSTDCISQLTNLSGALDSDKKLFQVEEYALSALNHYSPHFSFSKYVKFKRDDVEKRNSDPRKWAYNLLWKDSKLVKKELDFMRYLMFAQKLKTKDREGLAKGLFDHYGYNKVLERDIIEWYENEGDILCQKYLREYMKKYKNYSAEFRNQVEGKTKGVEKRQWLHKIFNFQLGIGNIFQTGNNNNIEVEH</sequence>